<evidence type="ECO:0000259" key="2">
    <source>
        <dbReference type="Pfam" id="PF05199"/>
    </source>
</evidence>
<dbReference type="STRING" id="400727.A0A2T7PEN5"/>
<feature type="domain" description="Glucose-methanol-choline oxidoreductase C-terminal" evidence="2">
    <location>
        <begin position="58"/>
        <end position="95"/>
    </location>
</feature>
<dbReference type="SUPFAM" id="SSF51905">
    <property type="entry name" value="FAD/NAD(P)-binding domain"/>
    <property type="match status" value="1"/>
</dbReference>
<name>A0A2T7PEN5_POMCA</name>
<dbReference type="GO" id="GO:0016614">
    <property type="term" value="F:oxidoreductase activity, acting on CH-OH group of donors"/>
    <property type="evidence" value="ECO:0007669"/>
    <property type="project" value="InterPro"/>
</dbReference>
<dbReference type="PANTHER" id="PTHR11552">
    <property type="entry name" value="GLUCOSE-METHANOL-CHOLINE GMC OXIDOREDUCTASE"/>
    <property type="match status" value="1"/>
</dbReference>
<dbReference type="InterPro" id="IPR036188">
    <property type="entry name" value="FAD/NAD-bd_sf"/>
</dbReference>
<evidence type="ECO:0000256" key="1">
    <source>
        <dbReference type="ARBA" id="ARBA00010790"/>
    </source>
</evidence>
<dbReference type="GO" id="GO:0050660">
    <property type="term" value="F:flavin adenine dinucleotide binding"/>
    <property type="evidence" value="ECO:0007669"/>
    <property type="project" value="InterPro"/>
</dbReference>
<evidence type="ECO:0000313" key="3">
    <source>
        <dbReference type="EMBL" id="PVD31883.1"/>
    </source>
</evidence>
<evidence type="ECO:0000313" key="4">
    <source>
        <dbReference type="Proteomes" id="UP000245119"/>
    </source>
</evidence>
<sequence length="108" mass="11450">MAALTAVAVAVLVAVAALVVFKLMTPTPLTTAIDAEYDYIIGERFAAIDSKIRIKMIVYDAIMKVKGIRGLRVVDASIMPTIVSGNTNAAVIMIAEKAADIIRGRSTV</sequence>
<dbReference type="OrthoDB" id="269227at2759"/>
<reference evidence="3 4" key="1">
    <citation type="submission" date="2018-04" db="EMBL/GenBank/DDBJ databases">
        <title>The genome of golden apple snail Pomacea canaliculata provides insight into stress tolerance and invasive adaptation.</title>
        <authorList>
            <person name="Liu C."/>
            <person name="Liu B."/>
            <person name="Ren Y."/>
            <person name="Zhang Y."/>
            <person name="Wang H."/>
            <person name="Li S."/>
            <person name="Jiang F."/>
            <person name="Yin L."/>
            <person name="Zhang G."/>
            <person name="Qian W."/>
            <person name="Fan W."/>
        </authorList>
    </citation>
    <scope>NUCLEOTIDE SEQUENCE [LARGE SCALE GENOMIC DNA]</scope>
    <source>
        <strain evidence="3">SZHN2017</strain>
        <tissue evidence="3">Muscle</tissue>
    </source>
</reference>
<dbReference type="AlphaFoldDB" id="A0A2T7PEN5"/>
<dbReference type="EMBL" id="PZQS01000004">
    <property type="protein sequence ID" value="PVD31883.1"/>
    <property type="molecule type" value="Genomic_DNA"/>
</dbReference>
<dbReference type="Proteomes" id="UP000245119">
    <property type="component" value="Linkage Group LG4"/>
</dbReference>
<dbReference type="InterPro" id="IPR012132">
    <property type="entry name" value="GMC_OxRdtase"/>
</dbReference>
<gene>
    <name evidence="3" type="ORF">C0Q70_07307</name>
</gene>
<keyword evidence="4" id="KW-1185">Reference proteome</keyword>
<dbReference type="InterPro" id="IPR007867">
    <property type="entry name" value="GMC_OxRtase_C"/>
</dbReference>
<dbReference type="PANTHER" id="PTHR11552:SF147">
    <property type="entry name" value="CHOLINE DEHYDROGENASE, MITOCHONDRIAL"/>
    <property type="match status" value="1"/>
</dbReference>
<comment type="similarity">
    <text evidence="1">Belongs to the GMC oxidoreductase family.</text>
</comment>
<protein>
    <recommendedName>
        <fullName evidence="2">Glucose-methanol-choline oxidoreductase C-terminal domain-containing protein</fullName>
    </recommendedName>
</protein>
<accession>A0A2T7PEN5</accession>
<organism evidence="3 4">
    <name type="scientific">Pomacea canaliculata</name>
    <name type="common">Golden apple snail</name>
    <dbReference type="NCBI Taxonomy" id="400727"/>
    <lineage>
        <taxon>Eukaryota</taxon>
        <taxon>Metazoa</taxon>
        <taxon>Spiralia</taxon>
        <taxon>Lophotrochozoa</taxon>
        <taxon>Mollusca</taxon>
        <taxon>Gastropoda</taxon>
        <taxon>Caenogastropoda</taxon>
        <taxon>Architaenioglossa</taxon>
        <taxon>Ampullarioidea</taxon>
        <taxon>Ampullariidae</taxon>
        <taxon>Pomacea</taxon>
    </lineage>
</organism>
<proteinExistence type="inferred from homology"/>
<comment type="caution">
    <text evidence="3">The sequence shown here is derived from an EMBL/GenBank/DDBJ whole genome shotgun (WGS) entry which is preliminary data.</text>
</comment>
<dbReference type="Gene3D" id="3.50.50.60">
    <property type="entry name" value="FAD/NAD(P)-binding domain"/>
    <property type="match status" value="1"/>
</dbReference>
<dbReference type="Pfam" id="PF05199">
    <property type="entry name" value="GMC_oxred_C"/>
    <property type="match status" value="1"/>
</dbReference>